<dbReference type="Proteomes" id="UP000198942">
    <property type="component" value="Unassembled WGS sequence"/>
</dbReference>
<protein>
    <submittedName>
        <fullName evidence="1">Uncharacterized protein</fullName>
    </submittedName>
</protein>
<dbReference type="AlphaFoldDB" id="A0A1H8DB17"/>
<gene>
    <name evidence="1" type="ORF">SAMN05192574_102266</name>
</gene>
<accession>A0A1H8DB17</accession>
<name>A0A1H8DB17_9SPHI</name>
<evidence type="ECO:0000313" key="2">
    <source>
        <dbReference type="Proteomes" id="UP000198942"/>
    </source>
</evidence>
<proteinExistence type="predicted"/>
<dbReference type="STRING" id="551995.SAMN05192574_102266"/>
<evidence type="ECO:0000313" key="1">
    <source>
        <dbReference type="EMBL" id="SEN04004.1"/>
    </source>
</evidence>
<keyword evidence="2" id="KW-1185">Reference proteome</keyword>
<reference evidence="2" key="1">
    <citation type="submission" date="2016-10" db="EMBL/GenBank/DDBJ databases">
        <authorList>
            <person name="Varghese N."/>
            <person name="Submissions S."/>
        </authorList>
    </citation>
    <scope>NUCLEOTIDE SEQUENCE [LARGE SCALE GENOMIC DNA]</scope>
    <source>
        <strain evidence="2">Gh-48</strain>
    </source>
</reference>
<sequence>MAVHIYGKLLSLLLASMNNQGKYIGLNQRIPFEVLDAAINLYIDSSVIDKGYVLQRMQDFTTGYNRANKAAKYVVQILRRQATLLGQLKKAGKNTPYNALTVDDRKALCLCLISLTYPITYDLLVALSQGLKVQPQINKKFISEKVMSIYGSNRTVDVAIDALLPMIIELNTIKRDKVSIYSLSAKLISRSKFVSELIIYTDIKLSNSKSILTDDLNFKPWFSFFDLSPINNDNYLWLITKKDSAVGKGYLTI</sequence>
<organism evidence="1 2">
    <name type="scientific">Mucilaginibacter gossypiicola</name>
    <dbReference type="NCBI Taxonomy" id="551995"/>
    <lineage>
        <taxon>Bacteria</taxon>
        <taxon>Pseudomonadati</taxon>
        <taxon>Bacteroidota</taxon>
        <taxon>Sphingobacteriia</taxon>
        <taxon>Sphingobacteriales</taxon>
        <taxon>Sphingobacteriaceae</taxon>
        <taxon>Mucilaginibacter</taxon>
    </lineage>
</organism>
<dbReference type="EMBL" id="FOCL01000002">
    <property type="protein sequence ID" value="SEN04004.1"/>
    <property type="molecule type" value="Genomic_DNA"/>
</dbReference>